<name>A0A1I8B5D1_MELHA</name>
<evidence type="ECO:0000256" key="1">
    <source>
        <dbReference type="ARBA" id="ARBA00022723"/>
    </source>
</evidence>
<evidence type="ECO:0000259" key="5">
    <source>
        <dbReference type="Pfam" id="PF04500"/>
    </source>
</evidence>
<keyword evidence="1" id="KW-0479">Metal-binding</keyword>
<dbReference type="WBParaSite" id="MhA1_Contig1420.frz3.gene1">
    <property type="protein sequence ID" value="MhA1_Contig1420.frz3.gene1"/>
    <property type="gene ID" value="MhA1_Contig1420.frz3.gene1"/>
</dbReference>
<reference evidence="7" key="1">
    <citation type="submission" date="2016-11" db="UniProtKB">
        <authorList>
            <consortium name="WormBaseParasite"/>
        </authorList>
    </citation>
    <scope>IDENTIFICATION</scope>
</reference>
<evidence type="ECO:0000256" key="4">
    <source>
        <dbReference type="SAM" id="MobiDB-lite"/>
    </source>
</evidence>
<feature type="domain" description="FLYWCH-type" evidence="5">
    <location>
        <begin position="58"/>
        <end position="110"/>
    </location>
</feature>
<dbReference type="InterPro" id="IPR007588">
    <property type="entry name" value="Znf_FLYWCH"/>
</dbReference>
<evidence type="ECO:0000256" key="3">
    <source>
        <dbReference type="ARBA" id="ARBA00022833"/>
    </source>
</evidence>
<dbReference type="AlphaFoldDB" id="A0A1I8B5D1"/>
<keyword evidence="6" id="KW-1185">Reference proteome</keyword>
<keyword evidence="3" id="KW-0862">Zinc</keyword>
<organism evidence="6 7">
    <name type="scientific">Meloidogyne hapla</name>
    <name type="common">Root-knot nematode worm</name>
    <dbReference type="NCBI Taxonomy" id="6305"/>
    <lineage>
        <taxon>Eukaryota</taxon>
        <taxon>Metazoa</taxon>
        <taxon>Ecdysozoa</taxon>
        <taxon>Nematoda</taxon>
        <taxon>Chromadorea</taxon>
        <taxon>Rhabditida</taxon>
        <taxon>Tylenchina</taxon>
        <taxon>Tylenchomorpha</taxon>
        <taxon>Tylenchoidea</taxon>
        <taxon>Meloidogynidae</taxon>
        <taxon>Meloidogyninae</taxon>
        <taxon>Meloidogyne</taxon>
    </lineage>
</organism>
<proteinExistence type="predicted"/>
<protein>
    <submittedName>
        <fullName evidence="7">FLYWCH-type domain-containing protein</fullName>
    </submittedName>
</protein>
<evidence type="ECO:0000313" key="7">
    <source>
        <dbReference type="WBParaSite" id="MhA1_Contig1420.frz3.gene1"/>
    </source>
</evidence>
<dbReference type="Gene3D" id="2.20.25.240">
    <property type="match status" value="1"/>
</dbReference>
<dbReference type="Proteomes" id="UP000095281">
    <property type="component" value="Unplaced"/>
</dbReference>
<sequence>MDIRAKLIEIQKSRKRRLPINDSSKLSEVHQPGTNLEEDTDENSEANLIKFEQGVTNKGNVVALWHAGYRYVKNDKNSNYWRCSNKDCPAKAKQEGGQFIGILGKKEHNHPPVIQKKTAEEIRNKLKREARGNILAEAVWECELYRHEQDGYSRTYIDGLRYTERQPEERDTEDGMDNENSESDQPGTSSSLFI</sequence>
<feature type="compositionally biased region" description="Acidic residues" evidence="4">
    <location>
        <begin position="170"/>
        <end position="182"/>
    </location>
</feature>
<evidence type="ECO:0000313" key="6">
    <source>
        <dbReference type="Proteomes" id="UP000095281"/>
    </source>
</evidence>
<feature type="region of interest" description="Disordered" evidence="4">
    <location>
        <begin position="19"/>
        <end position="42"/>
    </location>
</feature>
<evidence type="ECO:0000256" key="2">
    <source>
        <dbReference type="ARBA" id="ARBA00022771"/>
    </source>
</evidence>
<feature type="region of interest" description="Disordered" evidence="4">
    <location>
        <begin position="158"/>
        <end position="194"/>
    </location>
</feature>
<dbReference type="Pfam" id="PF04500">
    <property type="entry name" value="FLYWCH"/>
    <property type="match status" value="1"/>
</dbReference>
<dbReference type="GO" id="GO:0008270">
    <property type="term" value="F:zinc ion binding"/>
    <property type="evidence" value="ECO:0007669"/>
    <property type="project" value="UniProtKB-KW"/>
</dbReference>
<keyword evidence="2" id="KW-0863">Zinc-finger</keyword>
<accession>A0A1I8B5D1</accession>
<feature type="compositionally biased region" description="Polar residues" evidence="4">
    <location>
        <begin position="183"/>
        <end position="194"/>
    </location>
</feature>